<evidence type="ECO:0000256" key="1">
    <source>
        <dbReference type="ARBA" id="ARBA00022448"/>
    </source>
</evidence>
<dbReference type="PANTHER" id="PTHR42781:SF1">
    <property type="entry name" value="THIAMINE IMPORT ATP-BINDING PROTEIN THIQ"/>
    <property type="match status" value="1"/>
</dbReference>
<evidence type="ECO:0000256" key="4">
    <source>
        <dbReference type="ARBA" id="ARBA00022741"/>
    </source>
</evidence>
<dbReference type="InterPro" id="IPR017871">
    <property type="entry name" value="ABC_transporter-like_CS"/>
</dbReference>
<dbReference type="Pfam" id="PF08402">
    <property type="entry name" value="TOBE_2"/>
    <property type="match status" value="1"/>
</dbReference>
<keyword evidence="3" id="KW-0997">Cell inner membrane</keyword>
<keyword evidence="4" id="KW-0547">Nucleotide-binding</keyword>
<evidence type="ECO:0000259" key="8">
    <source>
        <dbReference type="PROSITE" id="PS50893"/>
    </source>
</evidence>
<dbReference type="GO" id="GO:0005524">
    <property type="term" value="F:ATP binding"/>
    <property type="evidence" value="ECO:0007669"/>
    <property type="project" value="UniProtKB-KW"/>
</dbReference>
<dbReference type="GO" id="GO:0016887">
    <property type="term" value="F:ATP hydrolysis activity"/>
    <property type="evidence" value="ECO:0007669"/>
    <property type="project" value="InterPro"/>
</dbReference>
<dbReference type="Proteomes" id="UP000198833">
    <property type="component" value="Unassembled WGS sequence"/>
</dbReference>
<evidence type="ECO:0000256" key="3">
    <source>
        <dbReference type="ARBA" id="ARBA00022519"/>
    </source>
</evidence>
<keyword evidence="2" id="KW-1003">Cell membrane</keyword>
<keyword evidence="10" id="KW-1185">Reference proteome</keyword>
<organism evidence="9 10">
    <name type="scientific">Ignavigranum ruoffiae</name>
    <dbReference type="NCBI Taxonomy" id="89093"/>
    <lineage>
        <taxon>Bacteria</taxon>
        <taxon>Bacillati</taxon>
        <taxon>Bacillota</taxon>
        <taxon>Bacilli</taxon>
        <taxon>Lactobacillales</taxon>
        <taxon>Aerococcaceae</taxon>
        <taxon>Ignavigranum</taxon>
    </lineage>
</organism>
<evidence type="ECO:0000256" key="5">
    <source>
        <dbReference type="ARBA" id="ARBA00022840"/>
    </source>
</evidence>
<keyword evidence="5 9" id="KW-0067">ATP-binding</keyword>
<keyword evidence="6" id="KW-1278">Translocase</keyword>
<dbReference type="GO" id="GO:0043190">
    <property type="term" value="C:ATP-binding cassette (ABC) transporter complex"/>
    <property type="evidence" value="ECO:0007669"/>
    <property type="project" value="InterPro"/>
</dbReference>
<keyword evidence="7" id="KW-0472">Membrane</keyword>
<dbReference type="InterPro" id="IPR003439">
    <property type="entry name" value="ABC_transporter-like_ATP-bd"/>
</dbReference>
<dbReference type="InterPro" id="IPR050093">
    <property type="entry name" value="ABC_SmlMolc_Importer"/>
</dbReference>
<evidence type="ECO:0000256" key="6">
    <source>
        <dbReference type="ARBA" id="ARBA00022967"/>
    </source>
</evidence>
<evidence type="ECO:0000313" key="10">
    <source>
        <dbReference type="Proteomes" id="UP000198833"/>
    </source>
</evidence>
<dbReference type="SUPFAM" id="SSF52540">
    <property type="entry name" value="P-loop containing nucleoside triphosphate hydrolases"/>
    <property type="match status" value="1"/>
</dbReference>
<dbReference type="InterPro" id="IPR013611">
    <property type="entry name" value="Transp-assoc_OB_typ2"/>
</dbReference>
<dbReference type="InterPro" id="IPR008995">
    <property type="entry name" value="Mo/tungstate-bd_C_term_dom"/>
</dbReference>
<accession>A0A1H9BRQ3</accession>
<dbReference type="InterPro" id="IPR027417">
    <property type="entry name" value="P-loop_NTPase"/>
</dbReference>
<dbReference type="PANTHER" id="PTHR42781">
    <property type="entry name" value="SPERMIDINE/PUTRESCINE IMPORT ATP-BINDING PROTEIN POTA"/>
    <property type="match status" value="1"/>
</dbReference>
<feature type="domain" description="ABC transporter" evidence="8">
    <location>
        <begin position="3"/>
        <end position="241"/>
    </location>
</feature>
<evidence type="ECO:0000313" key="9">
    <source>
        <dbReference type="EMBL" id="SEP91243.1"/>
    </source>
</evidence>
<dbReference type="EMBL" id="FOEN01000003">
    <property type="protein sequence ID" value="SEP91243.1"/>
    <property type="molecule type" value="Genomic_DNA"/>
</dbReference>
<protein>
    <submittedName>
        <fullName evidence="9">Iron(III) transport system ATP-binding protein</fullName>
    </submittedName>
</protein>
<dbReference type="AlphaFoldDB" id="A0A1H9BRQ3"/>
<dbReference type="GO" id="GO:0140359">
    <property type="term" value="F:ABC-type transporter activity"/>
    <property type="evidence" value="ECO:0007669"/>
    <property type="project" value="UniProtKB-ARBA"/>
</dbReference>
<dbReference type="STRING" id="89093.SAMN04488558_10372"/>
<dbReference type="Pfam" id="PF00005">
    <property type="entry name" value="ABC_tran"/>
    <property type="match status" value="1"/>
</dbReference>
<name>A0A1H9BRQ3_9LACT</name>
<evidence type="ECO:0000256" key="7">
    <source>
        <dbReference type="ARBA" id="ARBA00023136"/>
    </source>
</evidence>
<dbReference type="SUPFAM" id="SSF50331">
    <property type="entry name" value="MOP-like"/>
    <property type="match status" value="1"/>
</dbReference>
<proteinExistence type="predicted"/>
<dbReference type="FunFam" id="3.40.50.300:FF:000042">
    <property type="entry name" value="Maltose/maltodextrin ABC transporter, ATP-binding protein"/>
    <property type="match status" value="1"/>
</dbReference>
<evidence type="ECO:0000256" key="2">
    <source>
        <dbReference type="ARBA" id="ARBA00022475"/>
    </source>
</evidence>
<dbReference type="OrthoDB" id="9790614at2"/>
<dbReference type="InterPro" id="IPR003593">
    <property type="entry name" value="AAA+_ATPase"/>
</dbReference>
<dbReference type="Gene3D" id="3.40.50.300">
    <property type="entry name" value="P-loop containing nucleotide triphosphate hydrolases"/>
    <property type="match status" value="1"/>
</dbReference>
<gene>
    <name evidence="9" type="ORF">SAMN04488558_10372</name>
</gene>
<sequence>MTTRINHISKFYGDYQALIDINLEIQQGEFVAILGPSGCGKTTLLRLLAGFEKPSSGEIYLDDLLVSNQDQVLAPEERNIGMVFQNFALWPHLTVGDHIKFPLMYHRFRPNLVANQINKRIEEVLESVGLASLADRLPGQLSGGQKQRVALARAIAPKPGLLLMDEPLSSLDAELRIEMRAEIQKLHQLTQSSIVYVTHDQSEALAMADRIIVMRAGSIEQVGTPYEIYYQPKTSFVANFVSKANLISGQWSDQGFRVQDTQIVWPDLGTDPQIKADRLYLLRPEEIELLPAEHSGLVGQIQARQFQGKELHYMIQLENQQTISVHTPISQQYDYQDWVSIRPKEGV</sequence>
<dbReference type="PROSITE" id="PS50893">
    <property type="entry name" value="ABC_TRANSPORTER_2"/>
    <property type="match status" value="1"/>
</dbReference>
<dbReference type="SMART" id="SM00382">
    <property type="entry name" value="AAA"/>
    <property type="match status" value="1"/>
</dbReference>
<dbReference type="PROSITE" id="PS00211">
    <property type="entry name" value="ABC_TRANSPORTER_1"/>
    <property type="match status" value="1"/>
</dbReference>
<reference evidence="9 10" key="1">
    <citation type="submission" date="2016-10" db="EMBL/GenBank/DDBJ databases">
        <authorList>
            <person name="de Groot N.N."/>
        </authorList>
    </citation>
    <scope>NUCLEOTIDE SEQUENCE [LARGE SCALE GENOMIC DNA]</scope>
    <source>
        <strain evidence="9 10">DSM 15695</strain>
    </source>
</reference>
<dbReference type="RefSeq" id="WP_092570817.1">
    <property type="nucleotide sequence ID" value="NZ_FOEN01000003.1"/>
</dbReference>
<keyword evidence="1" id="KW-0813">Transport</keyword>